<feature type="non-terminal residue" evidence="1">
    <location>
        <position position="1"/>
    </location>
</feature>
<evidence type="ECO:0000313" key="1">
    <source>
        <dbReference type="EMBL" id="KAA4031392.1"/>
    </source>
</evidence>
<reference evidence="1" key="1">
    <citation type="journal article" date="2019" name="Nat. Med.">
        <title>A library of human gut bacterial isolates paired with longitudinal multiomics data enables mechanistic microbiome research.</title>
        <authorList>
            <person name="Poyet M."/>
            <person name="Groussin M."/>
            <person name="Gibbons S.M."/>
            <person name="Avila-Pacheco J."/>
            <person name="Jiang X."/>
            <person name="Kearney S.M."/>
            <person name="Perrotta A.R."/>
            <person name="Berdy B."/>
            <person name="Zhao S."/>
            <person name="Lieberman T.D."/>
            <person name="Swanson P.K."/>
            <person name="Smith M."/>
            <person name="Roesemann S."/>
            <person name="Alexander J.E."/>
            <person name="Rich S.A."/>
            <person name="Livny J."/>
            <person name="Vlamakis H."/>
            <person name="Clish C."/>
            <person name="Bullock K."/>
            <person name="Deik A."/>
            <person name="Scott J."/>
            <person name="Pierce K.A."/>
            <person name="Xavier R.J."/>
            <person name="Alm E.J."/>
        </authorList>
    </citation>
    <scope>NUCLEOTIDE SEQUENCE</scope>
    <source>
        <strain evidence="1">BIOML-A147</strain>
    </source>
</reference>
<accession>A0A641S490</accession>
<gene>
    <name evidence="1" type="ORF">F3D60_12385</name>
</gene>
<comment type="caution">
    <text evidence="1">The sequence shown here is derived from an EMBL/GenBank/DDBJ whole genome shotgun (WGS) entry which is preliminary data.</text>
</comment>
<sequence>GWTRMDNGINVSTYALKAFNSNNLTATDPTFVRGGSGWGDYYVKSIYYVRCGSITLGYKVPISQKIAKNLRVYVDVNNPFVITNWTGLDPETDNGTYAYPNVTSYNFGVSISF</sequence>
<protein>
    <submittedName>
        <fullName evidence="1">SusC/RagA family protein</fullName>
    </submittedName>
</protein>
<name>A0A641S490_BACOV</name>
<dbReference type="EMBL" id="VWKO01000073">
    <property type="protein sequence ID" value="KAA4031392.1"/>
    <property type="molecule type" value="Genomic_DNA"/>
</dbReference>
<proteinExistence type="predicted"/>
<dbReference type="AlphaFoldDB" id="A0A641S490"/>
<organism evidence="1">
    <name type="scientific">Bacteroides ovatus</name>
    <dbReference type="NCBI Taxonomy" id="28116"/>
    <lineage>
        <taxon>Bacteria</taxon>
        <taxon>Pseudomonadati</taxon>
        <taxon>Bacteroidota</taxon>
        <taxon>Bacteroidia</taxon>
        <taxon>Bacteroidales</taxon>
        <taxon>Bacteroidaceae</taxon>
        <taxon>Bacteroides</taxon>
    </lineage>
</organism>